<dbReference type="PANTHER" id="PTHR45916">
    <property type="entry name" value="STRUCTURAL MAINTENANCE OF CHROMOSOMES PROTEIN 5"/>
    <property type="match status" value="1"/>
</dbReference>
<evidence type="ECO:0000313" key="7">
    <source>
        <dbReference type="EMBL" id="WEW61429.1"/>
    </source>
</evidence>
<evidence type="ECO:0000256" key="3">
    <source>
        <dbReference type="ARBA" id="ARBA00023054"/>
    </source>
</evidence>
<feature type="domain" description="RecF/RecN/SMC N-terminal" evidence="6">
    <location>
        <begin position="117"/>
        <end position="1113"/>
    </location>
</feature>
<dbReference type="GO" id="GO:0030915">
    <property type="term" value="C:Smc5-Smc6 complex"/>
    <property type="evidence" value="ECO:0007669"/>
    <property type="project" value="TreeGrafter"/>
</dbReference>
<reference evidence="7" key="1">
    <citation type="submission" date="2023-03" db="EMBL/GenBank/DDBJ databases">
        <title>Emydomyces testavorans Genome Sequence.</title>
        <authorList>
            <person name="Hoyer L."/>
        </authorList>
    </citation>
    <scope>NUCLEOTIDE SEQUENCE</scope>
    <source>
        <strain evidence="7">16-2883</strain>
    </source>
</reference>
<feature type="region of interest" description="Disordered" evidence="5">
    <location>
        <begin position="290"/>
        <end position="318"/>
    </location>
</feature>
<dbReference type="InterPro" id="IPR027417">
    <property type="entry name" value="P-loop_NTPase"/>
</dbReference>
<evidence type="ECO:0000259" key="6">
    <source>
        <dbReference type="Pfam" id="PF02463"/>
    </source>
</evidence>
<evidence type="ECO:0000256" key="4">
    <source>
        <dbReference type="SAM" id="Coils"/>
    </source>
</evidence>
<feature type="compositionally biased region" description="Basic and acidic residues" evidence="5">
    <location>
        <begin position="305"/>
        <end position="318"/>
    </location>
</feature>
<protein>
    <recommendedName>
        <fullName evidence="2">Structural maintenance of chromosomes protein 5</fullName>
    </recommendedName>
</protein>
<keyword evidence="3 4" id="KW-0175">Coiled coil</keyword>
<sequence>MAPITHRQRRRVDSDSDDDDPRGNPSFSQISNGAKRVRLTPRQESIKRESSELSSVSTGDDSEESDGDGISSAEGTKQPTAAPTQASPVQTQPVNTGNRIDGIRSHSGPDKYRPGAIVRIKLTNFVTYTSAEVRPGPRLNMVIGPNGTGKSTLVCAICLGLGEGPQHLGRAKDAAEYIKHGCREATIEIELAAPRGKRNLVVSRVIKREGNKSTFAINGKQVPGKKVRELVRSLSIQIDNLCQFLPQDKVSEFAALSPVELLQSTQRAAAPREVTEWYEDLKQLRSEQKKLQASNRQQQEVLQGLERRQENQRENVERMKERAAVEKRLKFLVKMRPLPECREAKKEFHEVKERKKILMQEEEELRAQIKPTLKAISARKEYYEKLDKAVKQRKTHLLKANTSAREYAKQISAVGEKMKDVTAKIEAEKKTSSSHVADLRKLKQTINRIERQMEEGAPEFDTVAYTEKIRDRVRQIREIEEKAGALQSKKEATVREYQAKRTNHATVEKRLNGLQFQDGQQEEKLRQMSHDSFKAWQWLKDDKNQAQFEKKVYGPPVVVCSVKDPGYASALEGLMARNDFCSFTVQTRNDFKKLQEILYQQMRLYDITIKTCSTSLSEFRPPVSDEELRRLQFDGWARDFISGPDAVLAMLCSENRFHATPVTLREITDTEYQYLANSPISMWISNKQHYQVVRRREYGPSATSTRVRYLRPATSWTDQPVDDEIKRELQNEIDKWKAEMDEAEKKVEEEKAILARLGAEHKAALNEKNQLEQEKAAKQTALTAFRALPTRLAQQKEKLEDLLENLENVKKEVESLRKQQDYVSLEKAVAVLKYGKFVDSFRRMHEDLLQAEIKSIEAHSDWLSLKNRNAEVTEVLEEKKCEIAQVAMRIRTMSEALRNALAKVREITSEAERDSDMKQVIEDIRDHTIEQLEAEIDSARARLDLTYEGHGTQLIEEFEQRQAQIDKLKERLEKSHTELADYDHGIAEVRSKWEPKLEALVQQISNAFSSFFARIGCAGQVSIDKAEDLPDENGHLGDSSNFEQWSIRIQVKFREHESLAVLNSHRQSGGERAVSTIFYLMALQSLSASPFRVVDEINQGMDPRNERMVHERMVEIACGQADSEESGGQYFLVTPKLLSGLHYQPGMTVLCIYSGEYMPQDYEKLDFRSCVLRMKDLQEKKRKRLIKERGENVEVAA</sequence>
<dbReference type="InterPro" id="IPR003395">
    <property type="entry name" value="RecF/RecN/SMC_N"/>
</dbReference>
<feature type="coiled-coil region" evidence="4">
    <location>
        <begin position="890"/>
        <end position="978"/>
    </location>
</feature>
<gene>
    <name evidence="7" type="primary">SMC5</name>
    <name evidence="7" type="ORF">PRK78_006919</name>
</gene>
<evidence type="ECO:0000256" key="2">
    <source>
        <dbReference type="ARBA" id="ARBA00018687"/>
    </source>
</evidence>
<dbReference type="PANTHER" id="PTHR45916:SF1">
    <property type="entry name" value="STRUCTURAL MAINTENANCE OF CHROMOSOMES PROTEIN 5"/>
    <property type="match status" value="1"/>
</dbReference>
<feature type="compositionally biased region" description="Polar residues" evidence="5">
    <location>
        <begin position="291"/>
        <end position="301"/>
    </location>
</feature>
<name>A0AAF0DNA9_9EURO</name>
<dbReference type="AlphaFoldDB" id="A0AAF0DNA9"/>
<dbReference type="Gene3D" id="3.40.50.300">
    <property type="entry name" value="P-loop containing nucleotide triphosphate hydrolases"/>
    <property type="match status" value="2"/>
</dbReference>
<evidence type="ECO:0000313" key="8">
    <source>
        <dbReference type="Proteomes" id="UP001219355"/>
    </source>
</evidence>
<dbReference type="GO" id="GO:0003697">
    <property type="term" value="F:single-stranded DNA binding"/>
    <property type="evidence" value="ECO:0007669"/>
    <property type="project" value="TreeGrafter"/>
</dbReference>
<dbReference type="Proteomes" id="UP001219355">
    <property type="component" value="Chromosome 5"/>
</dbReference>
<feature type="compositionally biased region" description="Basic residues" evidence="5">
    <location>
        <begin position="1"/>
        <end position="10"/>
    </location>
</feature>
<organism evidence="7 8">
    <name type="scientific">Emydomyces testavorans</name>
    <dbReference type="NCBI Taxonomy" id="2070801"/>
    <lineage>
        <taxon>Eukaryota</taxon>
        <taxon>Fungi</taxon>
        <taxon>Dikarya</taxon>
        <taxon>Ascomycota</taxon>
        <taxon>Pezizomycotina</taxon>
        <taxon>Eurotiomycetes</taxon>
        <taxon>Eurotiomycetidae</taxon>
        <taxon>Onygenales</taxon>
        <taxon>Nannizziopsiaceae</taxon>
        <taxon>Emydomyces</taxon>
    </lineage>
</organism>
<feature type="region of interest" description="Disordered" evidence="5">
    <location>
        <begin position="1"/>
        <end position="111"/>
    </location>
</feature>
<feature type="compositionally biased region" description="Polar residues" evidence="5">
    <location>
        <begin position="77"/>
        <end position="98"/>
    </location>
</feature>
<feature type="compositionally biased region" description="Basic and acidic residues" evidence="5">
    <location>
        <begin position="101"/>
        <end position="111"/>
    </location>
</feature>
<dbReference type="GO" id="GO:0000724">
    <property type="term" value="P:double-strand break repair via homologous recombination"/>
    <property type="evidence" value="ECO:0007669"/>
    <property type="project" value="TreeGrafter"/>
</dbReference>
<comment type="similarity">
    <text evidence="1">Belongs to the SMC family. SMC5 subfamily.</text>
</comment>
<dbReference type="SUPFAM" id="SSF52540">
    <property type="entry name" value="P-loop containing nucleoside triphosphate hydrolases"/>
    <property type="match status" value="1"/>
</dbReference>
<evidence type="ECO:0000256" key="1">
    <source>
        <dbReference type="ARBA" id="ARBA00010171"/>
    </source>
</evidence>
<accession>A0AAF0DNA9</accession>
<keyword evidence="8" id="KW-1185">Reference proteome</keyword>
<evidence type="ECO:0000256" key="5">
    <source>
        <dbReference type="SAM" id="MobiDB-lite"/>
    </source>
</evidence>
<feature type="coiled-coil region" evidence="4">
    <location>
        <begin position="726"/>
        <end position="819"/>
    </location>
</feature>
<dbReference type="EMBL" id="CP120631">
    <property type="protein sequence ID" value="WEW61429.1"/>
    <property type="molecule type" value="Genomic_DNA"/>
</dbReference>
<dbReference type="Pfam" id="PF02463">
    <property type="entry name" value="SMC_N"/>
    <property type="match status" value="1"/>
</dbReference>
<dbReference type="GO" id="GO:0005634">
    <property type="term" value="C:nucleus"/>
    <property type="evidence" value="ECO:0007669"/>
    <property type="project" value="TreeGrafter"/>
</dbReference>
<proteinExistence type="inferred from homology"/>